<accession>A0A066X3K4</accession>
<dbReference type="InterPro" id="IPR056884">
    <property type="entry name" value="NPHP3-like_N"/>
</dbReference>
<feature type="compositionally biased region" description="Low complexity" evidence="2">
    <location>
        <begin position="520"/>
        <end position="540"/>
    </location>
</feature>
<dbReference type="InterPro" id="IPR053137">
    <property type="entry name" value="NLR-like"/>
</dbReference>
<feature type="compositionally biased region" description="Basic and acidic residues" evidence="2">
    <location>
        <begin position="570"/>
        <end position="579"/>
    </location>
</feature>
<evidence type="ECO:0000256" key="1">
    <source>
        <dbReference type="ARBA" id="ARBA00022737"/>
    </source>
</evidence>
<dbReference type="OrthoDB" id="1577640at2759"/>
<name>A0A066X3K4_COLSU</name>
<organism evidence="4 5">
    <name type="scientific">Colletotrichum sublineola</name>
    <name type="common">Sorghum anthracnose fungus</name>
    <dbReference type="NCBI Taxonomy" id="1173701"/>
    <lineage>
        <taxon>Eukaryota</taxon>
        <taxon>Fungi</taxon>
        <taxon>Dikarya</taxon>
        <taxon>Ascomycota</taxon>
        <taxon>Pezizomycotina</taxon>
        <taxon>Sordariomycetes</taxon>
        <taxon>Hypocreomycetidae</taxon>
        <taxon>Glomerellales</taxon>
        <taxon>Glomerellaceae</taxon>
        <taxon>Colletotrichum</taxon>
        <taxon>Colletotrichum graminicola species complex</taxon>
    </lineage>
</organism>
<reference evidence="5" key="1">
    <citation type="journal article" date="2014" name="Genome Announc.">
        <title>Draft genome sequence of Colletotrichum sublineola, a destructive pathogen of cultivated sorghum.</title>
        <authorList>
            <person name="Baroncelli R."/>
            <person name="Sanz-Martin J.M."/>
            <person name="Rech G.E."/>
            <person name="Sukno S.A."/>
            <person name="Thon M.R."/>
        </authorList>
    </citation>
    <scope>NUCLEOTIDE SEQUENCE [LARGE SCALE GENOMIC DNA]</scope>
    <source>
        <strain evidence="5">TX430BB</strain>
    </source>
</reference>
<dbReference type="InterPro" id="IPR027417">
    <property type="entry name" value="P-loop_NTPase"/>
</dbReference>
<protein>
    <submittedName>
        <fullName evidence="4">Putative pfs domain-containing protein</fullName>
    </submittedName>
</protein>
<feature type="region of interest" description="Disordered" evidence="2">
    <location>
        <begin position="570"/>
        <end position="589"/>
    </location>
</feature>
<dbReference type="eggNOG" id="KOG4177">
    <property type="taxonomic scope" value="Eukaryota"/>
</dbReference>
<evidence type="ECO:0000313" key="5">
    <source>
        <dbReference type="Proteomes" id="UP000027238"/>
    </source>
</evidence>
<feature type="domain" description="Nephrocystin 3-like N-terminal" evidence="3">
    <location>
        <begin position="385"/>
        <end position="490"/>
    </location>
</feature>
<comment type="caution">
    <text evidence="4">The sequence shown here is derived from an EMBL/GenBank/DDBJ whole genome shotgun (WGS) entry which is preliminary data.</text>
</comment>
<dbReference type="Gene3D" id="3.40.50.1580">
    <property type="entry name" value="Nucleoside phosphorylase domain"/>
    <property type="match status" value="1"/>
</dbReference>
<dbReference type="PANTHER" id="PTHR46082">
    <property type="entry name" value="ATP/GTP-BINDING PROTEIN-RELATED"/>
    <property type="match status" value="1"/>
</dbReference>
<sequence>MSNPLDYTIGWICAISTEYVAARAFLDSVHDPPSHVAPHDSNEYTLGRMGKHNVVIAVLPDGEYGLSTASAVAKGMLNSFPHVRAGLMVGIAGGAPTRNPGRDIRLGDVVVSSPRDGHGGVFQYDFGKLIQGQSFKPSRILNQPPDVLRAAVAGLKAEFEERGHTIIEDIEEALKKRPKLRLKYSRPSPETDRLFLSHVTLNPNNPIENPGPELLVSRKLRTTDEDDPAVFYGLIASANQLMKDANMRDQLATDRGVLCFEMEAAGLMNHFPCLVIRGICDYSDSHKNKDWQGYAAMTAAAYAKALVCRVQRTRLENEPKLTTLISQMKMVKRDVAKVKYQMENQVDNRILDRLSIADEAEYDSHFNQHEPKCHPETRISLLKRIEIWAKDRRDQRIYWLSGSAGTGKSTISRTVAKHFDDEKLLAATFFFKRGVASCSKASLLFSTVSRQLARRRPEAQQFILKAITKADNISSKGIAVQFNNLVLNPLERTYAEISFKEVYKTRFREVYWKAFSASFSGPLSSDPESSNSESSNSASSDTEKEKLEKDMERLFEQDYKMILETSLRRDHEREQELRSKNTPKGEVTTRTVGSRLLGEEECKAQAAKIQAPKEAFEKARKKALEEARKEALDEACNTQLWDKGPETLILVLDALDECSVDEDIETFVPLLAELASSRTCNLKVFVTSRPEVAIRYTLGPVKELLRVKLHEIEPHVVSQDIMVFLRDSLSEIRERWNKRKSTDPSQQLEAAWPGTRKLQALADMADRLFIFAATTCRFIADPLYSPEKQLSRVLKTAMESGINDRLTPTYLPVLWQFKTGRSKRETDILLGRFRRVVGTLVLLQEPLPIASIAGLVATDEIDVDHILDSLSSVIDIPEDRRSAVKPFHLSFRDFLLGPEAGDFALDLRKTHQNIAVDCLDLLTKRQPLHYNMCNMWPGDHRSELTEEVRKAHIPLDVQYACLNWVDHLMQAHHVLEDNDISHQFLQGHLVHWFEALSIMGKFHRAEEMLSQLLRFTNVSPFLWANISMDITMGSQIIDEKQTLHSRKLHQFIKDSMEFLDFEQSTSSSGSELWGYDDSYLNFERYAPEAGFHPRKLAEFPLQIYWSGLVFSPIGNRVRGAFGDLLSQLIVGPRTMEYPEVAVQQNPPVIKENLSVYMELDISKTETAEIGNCFIVVSKGEEYVLSIDKFGKAALWSPMTGQLIRVIEGFEGEIVPRGIRMAHDGGLMFIPTSDGSRYLWSLTDADLRSPKKLQAPADRFCDFQPQGAWNACFSSDSASIATCSLKELSLWTKKGERILRDCAGFALPSCAASTNGNLAAYTAGEPSGTGSQIRVLNITEMTYTALPLQGAQTLALAISPDSTWIALLTTDAILGSKRCKVSLWGVHTGSERTLLERVPIRGTVTSLEFSPSSQKLALVDTNGLIYLWSIPSGQCLALLRIDRWIERVAFSSDESFLITEHGKISIPDVRPHISWDCGEPTDMIGVVRVPQWHGLGINHSGQWITWNGHNLIALPSNQECSVQDGNLSSYNTAVGDSCIAWVTAKSKRLSVLAFPLDANPSKHLQKPSLASLWDITRGRDSEIASGYRRMRR</sequence>
<dbReference type="PANTHER" id="PTHR46082:SF11">
    <property type="entry name" value="AAA+ ATPASE DOMAIN-CONTAINING PROTEIN-RELATED"/>
    <property type="match status" value="1"/>
</dbReference>
<keyword evidence="1" id="KW-0677">Repeat</keyword>
<dbReference type="EMBL" id="JMSE01001203">
    <property type="protein sequence ID" value="KDN63683.1"/>
    <property type="molecule type" value="Genomic_DNA"/>
</dbReference>
<dbReference type="Proteomes" id="UP000027238">
    <property type="component" value="Unassembled WGS sequence"/>
</dbReference>
<dbReference type="GO" id="GO:0003824">
    <property type="term" value="F:catalytic activity"/>
    <property type="evidence" value="ECO:0007669"/>
    <property type="project" value="InterPro"/>
</dbReference>
<dbReference type="SUPFAM" id="SSF52540">
    <property type="entry name" value="P-loop containing nucleoside triphosphate hydrolases"/>
    <property type="match status" value="1"/>
</dbReference>
<dbReference type="STRING" id="1173701.A0A066X3K4"/>
<feature type="region of interest" description="Disordered" evidence="2">
    <location>
        <begin position="520"/>
        <end position="547"/>
    </location>
</feature>
<dbReference type="GO" id="GO:0009116">
    <property type="term" value="P:nucleoside metabolic process"/>
    <property type="evidence" value="ECO:0007669"/>
    <property type="project" value="InterPro"/>
</dbReference>
<dbReference type="HOGENOM" id="CLU_000288_6_16_1"/>
<dbReference type="SUPFAM" id="SSF82171">
    <property type="entry name" value="DPP6 N-terminal domain-like"/>
    <property type="match status" value="1"/>
</dbReference>
<feature type="domain" description="Nephrocystin 3-like N-terminal" evidence="3">
    <location>
        <begin position="613"/>
        <end position="689"/>
    </location>
</feature>
<proteinExistence type="predicted"/>
<dbReference type="InterPro" id="IPR015943">
    <property type="entry name" value="WD40/YVTN_repeat-like_dom_sf"/>
</dbReference>
<dbReference type="SUPFAM" id="SSF53167">
    <property type="entry name" value="Purine and uridine phosphorylases"/>
    <property type="match status" value="1"/>
</dbReference>
<dbReference type="InterPro" id="IPR035994">
    <property type="entry name" value="Nucleoside_phosphorylase_sf"/>
</dbReference>
<evidence type="ECO:0000313" key="4">
    <source>
        <dbReference type="EMBL" id="KDN63683.1"/>
    </source>
</evidence>
<keyword evidence="5" id="KW-1185">Reference proteome</keyword>
<dbReference type="Gene3D" id="2.130.10.10">
    <property type="entry name" value="YVTN repeat-like/Quinoprotein amine dehydrogenase"/>
    <property type="match status" value="2"/>
</dbReference>
<gene>
    <name evidence="4" type="ORF">CSUB01_09650</name>
</gene>
<dbReference type="Pfam" id="PF24883">
    <property type="entry name" value="NPHP3_N"/>
    <property type="match status" value="2"/>
</dbReference>
<evidence type="ECO:0000259" key="3">
    <source>
        <dbReference type="Pfam" id="PF24883"/>
    </source>
</evidence>
<evidence type="ECO:0000256" key="2">
    <source>
        <dbReference type="SAM" id="MobiDB-lite"/>
    </source>
</evidence>